<keyword evidence="2" id="KW-1185">Reference proteome</keyword>
<reference evidence="1 2" key="1">
    <citation type="submission" date="2017-06" db="EMBL/GenBank/DDBJ databases">
        <title>Complete genome sequence of Nitrospirillum amazonense strain CBAmC, an endophytic nitrogen-fixing and plant growth-promoting bacterium, isolated from sugarcane.</title>
        <authorList>
            <person name="Schwab S."/>
            <person name="dos Santos Teixeira K.R."/>
            <person name="Simoes Araujo J.L."/>
            <person name="Soares Vidal M."/>
            <person name="Borges de Freitas H.R."/>
            <person name="Rivello Crivelaro A.L."/>
            <person name="Bueno de Camargo Nunes A."/>
            <person name="dos Santos C.M."/>
            <person name="Palmeira da Silva Rosa D."/>
            <person name="da Silva Padilha D."/>
            <person name="da Silva E."/>
            <person name="Araujo Terra L."/>
            <person name="Soares Mendes V."/>
            <person name="Farinelli L."/>
            <person name="Magalhaes Cruz L."/>
            <person name="Baldani J.I."/>
        </authorList>
    </citation>
    <scope>NUCLEOTIDE SEQUENCE [LARGE SCALE GENOMIC DNA]</scope>
    <source>
        <strain evidence="1 2">CBAmC</strain>
    </source>
</reference>
<dbReference type="AlphaFoldDB" id="A0A248JRY0"/>
<protein>
    <submittedName>
        <fullName evidence="1">Uncharacterized protein</fullName>
    </submittedName>
</protein>
<sequence length="86" mass="9715">MLHSKGILPQSYVQAAVFVCEEGNDLSLNREFKAENPNQVPLRTGPHMQGLAKRIQDLGIGNERKQNIVLVDAKLDRLRHFRLPSP</sequence>
<dbReference type="EMBL" id="CP022110">
    <property type="protein sequence ID" value="ASG21455.1"/>
    <property type="molecule type" value="Genomic_DNA"/>
</dbReference>
<gene>
    <name evidence="1" type="ORF">Y958_11930</name>
</gene>
<organism evidence="1 2">
    <name type="scientific">Nitrospirillum viridazoti CBAmc</name>
    <dbReference type="NCBI Taxonomy" id="1441467"/>
    <lineage>
        <taxon>Bacteria</taxon>
        <taxon>Pseudomonadati</taxon>
        <taxon>Pseudomonadota</taxon>
        <taxon>Alphaproteobacteria</taxon>
        <taxon>Rhodospirillales</taxon>
        <taxon>Azospirillaceae</taxon>
        <taxon>Nitrospirillum</taxon>
        <taxon>Nitrospirillum viridazoti</taxon>
    </lineage>
</organism>
<name>A0A248JRY0_9PROT</name>
<proteinExistence type="predicted"/>
<evidence type="ECO:0000313" key="1">
    <source>
        <dbReference type="EMBL" id="ASG21455.1"/>
    </source>
</evidence>
<accession>A0A248JRY0</accession>
<evidence type="ECO:0000313" key="2">
    <source>
        <dbReference type="Proteomes" id="UP000197153"/>
    </source>
</evidence>
<dbReference type="Proteomes" id="UP000197153">
    <property type="component" value="Chromosome 1"/>
</dbReference>
<dbReference type="KEGG" id="nao:Y958_11930"/>